<dbReference type="EMBL" id="LFYR01001212">
    <property type="protein sequence ID" value="KMZ63771.1"/>
    <property type="molecule type" value="Genomic_DNA"/>
</dbReference>
<keyword evidence="3" id="KW-1185">Reference proteome</keyword>
<evidence type="ECO:0000313" key="2">
    <source>
        <dbReference type="EMBL" id="KMZ63771.1"/>
    </source>
</evidence>
<dbReference type="Pfam" id="PF14291">
    <property type="entry name" value="DUF4371"/>
    <property type="match status" value="1"/>
</dbReference>
<dbReference type="PANTHER" id="PTHR45749:SF37">
    <property type="entry name" value="OS05G0311600 PROTEIN"/>
    <property type="match status" value="1"/>
</dbReference>
<dbReference type="PANTHER" id="PTHR45749">
    <property type="match status" value="1"/>
</dbReference>
<dbReference type="OMA" id="CACEITK"/>
<sequence>MLEEINNSHHNVAKSKCEFLMNQNQHIETHFDRHSSVARAEYKQKLQTIIVIVKYLLIYGQAFCGHNESESLLNRDNYLGFWKALGEIHADFKKLWDNAPKNNTLSSSTVQKQICRCAAEETTKKLIEKLNDSYFSLLLDEARDISTKERMTPRREQLD</sequence>
<reference evidence="3" key="1">
    <citation type="journal article" date="2016" name="Nature">
        <title>The genome of the seagrass Zostera marina reveals angiosperm adaptation to the sea.</title>
        <authorList>
            <person name="Olsen J.L."/>
            <person name="Rouze P."/>
            <person name="Verhelst B."/>
            <person name="Lin Y.-C."/>
            <person name="Bayer T."/>
            <person name="Collen J."/>
            <person name="Dattolo E."/>
            <person name="De Paoli E."/>
            <person name="Dittami S."/>
            <person name="Maumus F."/>
            <person name="Michel G."/>
            <person name="Kersting A."/>
            <person name="Lauritano C."/>
            <person name="Lohaus R."/>
            <person name="Toepel M."/>
            <person name="Tonon T."/>
            <person name="Vanneste K."/>
            <person name="Amirebrahimi M."/>
            <person name="Brakel J."/>
            <person name="Bostroem C."/>
            <person name="Chovatia M."/>
            <person name="Grimwood J."/>
            <person name="Jenkins J.W."/>
            <person name="Jueterbock A."/>
            <person name="Mraz A."/>
            <person name="Stam W.T."/>
            <person name="Tice H."/>
            <person name="Bornberg-Bauer E."/>
            <person name="Green P.J."/>
            <person name="Pearson G.A."/>
            <person name="Procaccini G."/>
            <person name="Duarte C.M."/>
            <person name="Schmutz J."/>
            <person name="Reusch T.B.H."/>
            <person name="Van de Peer Y."/>
        </authorList>
    </citation>
    <scope>NUCLEOTIDE SEQUENCE [LARGE SCALE GENOMIC DNA]</scope>
    <source>
        <strain evidence="3">cv. Finnish</strain>
    </source>
</reference>
<evidence type="ECO:0000259" key="1">
    <source>
        <dbReference type="Pfam" id="PF14291"/>
    </source>
</evidence>
<name>A0A0K9P404_ZOSMR</name>
<accession>A0A0K9P404</accession>
<comment type="caution">
    <text evidence="2">The sequence shown here is derived from an EMBL/GenBank/DDBJ whole genome shotgun (WGS) entry which is preliminary data.</text>
</comment>
<evidence type="ECO:0000313" key="3">
    <source>
        <dbReference type="Proteomes" id="UP000036987"/>
    </source>
</evidence>
<feature type="domain" description="DUF4371" evidence="1">
    <location>
        <begin position="7"/>
        <end position="152"/>
    </location>
</feature>
<proteinExistence type="predicted"/>
<dbReference type="AlphaFoldDB" id="A0A0K9P404"/>
<dbReference type="OrthoDB" id="1092014at2759"/>
<gene>
    <name evidence="2" type="ORF">ZOSMA_39G00410</name>
</gene>
<dbReference type="Proteomes" id="UP000036987">
    <property type="component" value="Unassembled WGS sequence"/>
</dbReference>
<organism evidence="2 3">
    <name type="scientific">Zostera marina</name>
    <name type="common">Eelgrass</name>
    <dbReference type="NCBI Taxonomy" id="29655"/>
    <lineage>
        <taxon>Eukaryota</taxon>
        <taxon>Viridiplantae</taxon>
        <taxon>Streptophyta</taxon>
        <taxon>Embryophyta</taxon>
        <taxon>Tracheophyta</taxon>
        <taxon>Spermatophyta</taxon>
        <taxon>Magnoliopsida</taxon>
        <taxon>Liliopsida</taxon>
        <taxon>Zosteraceae</taxon>
        <taxon>Zostera</taxon>
    </lineage>
</organism>
<protein>
    <recommendedName>
        <fullName evidence="1">DUF4371 domain-containing protein</fullName>
    </recommendedName>
</protein>
<dbReference type="InterPro" id="IPR025398">
    <property type="entry name" value="DUF4371"/>
</dbReference>